<dbReference type="OrthoDB" id="7489964at2759"/>
<comment type="caution">
    <text evidence="8">The sequence shown here is derived from an EMBL/GenBank/DDBJ whole genome shotgun (WGS) entry which is preliminary data.</text>
</comment>
<evidence type="ECO:0000313" key="8">
    <source>
        <dbReference type="EMBL" id="CAF4898217.1"/>
    </source>
</evidence>
<keyword evidence="4" id="KW-0804">Transcription</keyword>
<dbReference type="Gene3D" id="1.10.10.60">
    <property type="entry name" value="Homeodomain-like"/>
    <property type="match status" value="1"/>
</dbReference>
<feature type="compositionally biased region" description="Polar residues" evidence="6">
    <location>
        <begin position="200"/>
        <end position="218"/>
    </location>
</feature>
<sequence>MDIEASKGKPLSKDETKALLAFIAKSKIINNKTTNATNNKLKIEEWKCITEKFNATVGITRRTPQQLRLKWENLKKNSRKRSTKIRMNHIKTGGGAPEYIPPDEILDHVSSLLGSTVNGFTVEFGGDAEPAEFWVDAESAEVISDTGALHEVNKVVGIEGCPVAVPAFSIDSHTTLPIPNDLVMEPIVVVDNGGASTLAHTPNKSKRFTFNSPRASGKQNKKQDEGRTEKNLAVAKYYSTKQKILDAKLNNILLQNKKLELEIKKLES</sequence>
<dbReference type="AlphaFoldDB" id="A0A821UZ56"/>
<dbReference type="Proteomes" id="UP000663880">
    <property type="component" value="Unassembled WGS sequence"/>
</dbReference>
<protein>
    <recommendedName>
        <fullName evidence="2">Regulatory protein zeste</fullName>
    </recommendedName>
</protein>
<dbReference type="EMBL" id="CAJOBZ010000035">
    <property type="protein sequence ID" value="CAF4898217.1"/>
    <property type="molecule type" value="Genomic_DNA"/>
</dbReference>
<evidence type="ECO:0000256" key="6">
    <source>
        <dbReference type="SAM" id="MobiDB-lite"/>
    </source>
</evidence>
<keyword evidence="9" id="KW-1185">Reference proteome</keyword>
<evidence type="ECO:0000313" key="9">
    <source>
        <dbReference type="Proteomes" id="UP000663880"/>
    </source>
</evidence>
<accession>A0A821UZ56</accession>
<feature type="region of interest" description="Disordered" evidence="6">
    <location>
        <begin position="200"/>
        <end position="228"/>
    </location>
</feature>
<name>A0A821UZ56_9NEOP</name>
<evidence type="ECO:0000256" key="1">
    <source>
        <dbReference type="ARBA" id="ARBA00011764"/>
    </source>
</evidence>
<evidence type="ECO:0000256" key="2">
    <source>
        <dbReference type="ARBA" id="ARBA00016807"/>
    </source>
</evidence>
<evidence type="ECO:0000256" key="5">
    <source>
        <dbReference type="ARBA" id="ARBA00025466"/>
    </source>
</evidence>
<feature type="domain" description="Myb/SANT-like DNA-binding" evidence="7">
    <location>
        <begin position="11"/>
        <end position="82"/>
    </location>
</feature>
<comment type="function">
    <text evidence="5">Involved in transvection phenomena (= synapsis-dependent gene expression), where the synaptic pairing of chromosomes carrying genes with which zeste interacts influences the expression of these genes. Zeste binds to DNA and stimulates transcription from a nearby promoter.</text>
</comment>
<keyword evidence="3" id="KW-0805">Transcription regulation</keyword>
<dbReference type="InterPro" id="IPR028002">
    <property type="entry name" value="Myb_DNA-bind_5"/>
</dbReference>
<comment type="subunit">
    <text evidence="1">Self-associates forming complexes of several hundred monomers.</text>
</comment>
<dbReference type="Pfam" id="PF13873">
    <property type="entry name" value="Myb_DNA-bind_5"/>
    <property type="match status" value="1"/>
</dbReference>
<evidence type="ECO:0000256" key="4">
    <source>
        <dbReference type="ARBA" id="ARBA00023163"/>
    </source>
</evidence>
<reference evidence="8" key="1">
    <citation type="submission" date="2021-02" db="EMBL/GenBank/DDBJ databases">
        <authorList>
            <person name="Steward A R."/>
        </authorList>
    </citation>
    <scope>NUCLEOTIDE SEQUENCE</scope>
</reference>
<proteinExistence type="predicted"/>
<evidence type="ECO:0000256" key="3">
    <source>
        <dbReference type="ARBA" id="ARBA00023015"/>
    </source>
</evidence>
<gene>
    <name evidence="8" type="ORF">PMACD_LOCUS11055</name>
</gene>
<evidence type="ECO:0000259" key="7">
    <source>
        <dbReference type="Pfam" id="PF13873"/>
    </source>
</evidence>
<organism evidence="8 9">
    <name type="scientific">Pieris macdunnoughi</name>
    <dbReference type="NCBI Taxonomy" id="345717"/>
    <lineage>
        <taxon>Eukaryota</taxon>
        <taxon>Metazoa</taxon>
        <taxon>Ecdysozoa</taxon>
        <taxon>Arthropoda</taxon>
        <taxon>Hexapoda</taxon>
        <taxon>Insecta</taxon>
        <taxon>Pterygota</taxon>
        <taxon>Neoptera</taxon>
        <taxon>Endopterygota</taxon>
        <taxon>Lepidoptera</taxon>
        <taxon>Glossata</taxon>
        <taxon>Ditrysia</taxon>
        <taxon>Papilionoidea</taxon>
        <taxon>Pieridae</taxon>
        <taxon>Pierinae</taxon>
        <taxon>Pieris</taxon>
    </lineage>
</organism>